<organism evidence="1 2">
    <name type="scientific">Armillaria ostoyae</name>
    <name type="common">Armillaria root rot fungus</name>
    <dbReference type="NCBI Taxonomy" id="47428"/>
    <lineage>
        <taxon>Eukaryota</taxon>
        <taxon>Fungi</taxon>
        <taxon>Dikarya</taxon>
        <taxon>Basidiomycota</taxon>
        <taxon>Agaricomycotina</taxon>
        <taxon>Agaricomycetes</taxon>
        <taxon>Agaricomycetidae</taxon>
        <taxon>Agaricales</taxon>
        <taxon>Marasmiineae</taxon>
        <taxon>Physalacriaceae</taxon>
        <taxon>Armillaria</taxon>
    </lineage>
</organism>
<dbReference type="OMA" id="WCKELLM"/>
<evidence type="ECO:0000313" key="1">
    <source>
        <dbReference type="EMBL" id="SJL16811.1"/>
    </source>
</evidence>
<keyword evidence="2" id="KW-1185">Reference proteome</keyword>
<protein>
    <submittedName>
        <fullName evidence="1">Uncharacterized protein</fullName>
    </submittedName>
</protein>
<dbReference type="AlphaFoldDB" id="A0A284S730"/>
<reference evidence="2" key="1">
    <citation type="journal article" date="2017" name="Nat. Ecol. Evol.">
        <title>Genome expansion and lineage-specific genetic innovations in the forest pathogenic fungi Armillaria.</title>
        <authorList>
            <person name="Sipos G."/>
            <person name="Prasanna A.N."/>
            <person name="Walter M.C."/>
            <person name="O'Connor E."/>
            <person name="Balint B."/>
            <person name="Krizsan K."/>
            <person name="Kiss B."/>
            <person name="Hess J."/>
            <person name="Varga T."/>
            <person name="Slot J."/>
            <person name="Riley R."/>
            <person name="Boka B."/>
            <person name="Rigling D."/>
            <person name="Barry K."/>
            <person name="Lee J."/>
            <person name="Mihaltcheva S."/>
            <person name="LaButti K."/>
            <person name="Lipzen A."/>
            <person name="Waldron R."/>
            <person name="Moloney N.M."/>
            <person name="Sperisen C."/>
            <person name="Kredics L."/>
            <person name="Vagvoelgyi C."/>
            <person name="Patrignani A."/>
            <person name="Fitzpatrick D."/>
            <person name="Nagy I."/>
            <person name="Doyle S."/>
            <person name="Anderson J.B."/>
            <person name="Grigoriev I.V."/>
            <person name="Gueldener U."/>
            <person name="Muensterkoetter M."/>
            <person name="Nagy L.G."/>
        </authorList>
    </citation>
    <scope>NUCLEOTIDE SEQUENCE [LARGE SCALE GENOMIC DNA]</scope>
    <source>
        <strain evidence="2">C18/9</strain>
    </source>
</reference>
<dbReference type="OrthoDB" id="3232711at2759"/>
<proteinExistence type="predicted"/>
<sequence>MHAIAFIERLGHQLDGAMVKYNMARAALLCLRGPGEWEDRLRVLTKADVTNIEGAVFTIDDGMEPDTMCYHKKKKKTAAQQVVGEGEGFRTVLWIWTMEGSFVGVEDKEMNTVVCVEWLKSRARMHRWCKELLMVKLEMRRTLLSLERNACDWEARHDGVEELEGDANLQEGQLVYAESQAATWRRLAVLFQAKWSQLWAAVSALQPLWTEDEAIEREAMEEAVEVDTDTTNARDAIDSL</sequence>
<name>A0A284S730_ARMOS</name>
<gene>
    <name evidence="1" type="ORF">ARMOST_20340</name>
</gene>
<accession>A0A284S730</accession>
<evidence type="ECO:0000313" key="2">
    <source>
        <dbReference type="Proteomes" id="UP000219338"/>
    </source>
</evidence>
<dbReference type="Proteomes" id="UP000219338">
    <property type="component" value="Unassembled WGS sequence"/>
</dbReference>
<dbReference type="STRING" id="47428.A0A284S730"/>
<dbReference type="EMBL" id="FUEG01000038">
    <property type="protein sequence ID" value="SJL16811.1"/>
    <property type="molecule type" value="Genomic_DNA"/>
</dbReference>